<evidence type="ECO:0000256" key="7">
    <source>
        <dbReference type="ARBA" id="ARBA00022801"/>
    </source>
</evidence>
<reference evidence="13 14" key="1">
    <citation type="submission" date="2020-04" db="EMBL/GenBank/DDBJ databases">
        <title>Ralstonia insidiosa genome sequencing and assembly.</title>
        <authorList>
            <person name="Martins R.C.R."/>
            <person name="Perdigao-Neto L.V."/>
            <person name="Levin A.S.S."/>
            <person name="Costa S.F."/>
        </authorList>
    </citation>
    <scope>NUCLEOTIDE SEQUENCE [LARGE SCALE GENOMIC DNA]</scope>
    <source>
        <strain evidence="13 14">5047</strain>
    </source>
</reference>
<evidence type="ECO:0000256" key="9">
    <source>
        <dbReference type="HAMAP-Rule" id="MF_00148"/>
    </source>
</evidence>
<name>A0A848NZD5_9RALS</name>
<dbReference type="InterPro" id="IPR005122">
    <property type="entry name" value="Uracil-DNA_glycosylase-like"/>
</dbReference>
<accession>A0A848NZD5</accession>
<evidence type="ECO:0000256" key="2">
    <source>
        <dbReference type="ARBA" id="ARBA00002631"/>
    </source>
</evidence>
<dbReference type="NCBIfam" id="TIGR00628">
    <property type="entry name" value="ung"/>
    <property type="match status" value="1"/>
</dbReference>
<organism evidence="13 14">
    <name type="scientific">Ralstonia insidiosa</name>
    <dbReference type="NCBI Taxonomy" id="190721"/>
    <lineage>
        <taxon>Bacteria</taxon>
        <taxon>Pseudomonadati</taxon>
        <taxon>Pseudomonadota</taxon>
        <taxon>Betaproteobacteria</taxon>
        <taxon>Burkholderiales</taxon>
        <taxon>Burkholderiaceae</taxon>
        <taxon>Ralstonia</taxon>
    </lineage>
</organism>
<keyword evidence="13" id="KW-0326">Glycosidase</keyword>
<dbReference type="Gene3D" id="3.40.470.10">
    <property type="entry name" value="Uracil-DNA glycosylase-like domain"/>
    <property type="match status" value="1"/>
</dbReference>
<dbReference type="RefSeq" id="WP_169340229.1">
    <property type="nucleotide sequence ID" value="NZ_JABBZM010000009.1"/>
</dbReference>
<comment type="catalytic activity">
    <reaction evidence="1 9 11">
        <text>Hydrolyzes single-stranded DNA or mismatched double-stranded DNA and polynucleotides, releasing free uracil.</text>
        <dbReference type="EC" id="3.2.2.27"/>
    </reaction>
</comment>
<evidence type="ECO:0000259" key="12">
    <source>
        <dbReference type="SMART" id="SM00986"/>
    </source>
</evidence>
<dbReference type="NCBIfam" id="NF003592">
    <property type="entry name" value="PRK05254.1-5"/>
    <property type="match status" value="1"/>
</dbReference>
<feature type="active site" description="Proton acceptor" evidence="9 10">
    <location>
        <position position="94"/>
    </location>
</feature>
<comment type="subcellular location">
    <subcellularLocation>
        <location evidence="9">Cytoplasm</location>
    </subcellularLocation>
</comment>
<evidence type="ECO:0000256" key="11">
    <source>
        <dbReference type="RuleBase" id="RU003780"/>
    </source>
</evidence>
<evidence type="ECO:0000313" key="14">
    <source>
        <dbReference type="Proteomes" id="UP000575469"/>
    </source>
</evidence>
<evidence type="ECO:0000256" key="1">
    <source>
        <dbReference type="ARBA" id="ARBA00001400"/>
    </source>
</evidence>
<evidence type="ECO:0000256" key="10">
    <source>
        <dbReference type="PROSITE-ProRule" id="PRU10072"/>
    </source>
</evidence>
<dbReference type="InterPro" id="IPR002043">
    <property type="entry name" value="UDG_fam1"/>
</dbReference>
<keyword evidence="9" id="KW-0963">Cytoplasm</keyword>
<dbReference type="EMBL" id="JABBZM010000009">
    <property type="protein sequence ID" value="NMV38637.1"/>
    <property type="molecule type" value="Genomic_DNA"/>
</dbReference>
<evidence type="ECO:0000256" key="5">
    <source>
        <dbReference type="ARBA" id="ARBA00018429"/>
    </source>
</evidence>
<dbReference type="SUPFAM" id="SSF52141">
    <property type="entry name" value="Uracil-DNA glycosylase-like"/>
    <property type="match status" value="1"/>
</dbReference>
<dbReference type="EC" id="3.2.2.27" evidence="4 9"/>
<keyword evidence="7 9" id="KW-0378">Hydrolase</keyword>
<dbReference type="InterPro" id="IPR018085">
    <property type="entry name" value="Ura-DNA_Glyclase_AS"/>
</dbReference>
<evidence type="ECO:0000256" key="6">
    <source>
        <dbReference type="ARBA" id="ARBA00022763"/>
    </source>
</evidence>
<dbReference type="SMART" id="SM00987">
    <property type="entry name" value="UreE_C"/>
    <property type="match status" value="1"/>
</dbReference>
<dbReference type="SMART" id="SM00986">
    <property type="entry name" value="UDG"/>
    <property type="match status" value="1"/>
</dbReference>
<dbReference type="NCBIfam" id="NF003588">
    <property type="entry name" value="PRK05254.1-1"/>
    <property type="match status" value="1"/>
</dbReference>
<keyword evidence="8 9" id="KW-0234">DNA repair</keyword>
<evidence type="ECO:0000256" key="8">
    <source>
        <dbReference type="ARBA" id="ARBA00023204"/>
    </source>
</evidence>
<dbReference type="GO" id="GO:0005737">
    <property type="term" value="C:cytoplasm"/>
    <property type="evidence" value="ECO:0007669"/>
    <property type="project" value="UniProtKB-SubCell"/>
</dbReference>
<dbReference type="HAMAP" id="MF_00148">
    <property type="entry name" value="UDG"/>
    <property type="match status" value="1"/>
</dbReference>
<dbReference type="NCBIfam" id="NF003591">
    <property type="entry name" value="PRK05254.1-4"/>
    <property type="match status" value="1"/>
</dbReference>
<keyword evidence="6 9" id="KW-0227">DNA damage</keyword>
<comment type="function">
    <text evidence="2 9 11">Excises uracil residues from the DNA which can arise as a result of misincorporation of dUMP residues by DNA polymerase or due to deamination of cytosine.</text>
</comment>
<dbReference type="NCBIfam" id="NF003589">
    <property type="entry name" value="PRK05254.1-2"/>
    <property type="match status" value="1"/>
</dbReference>
<dbReference type="GO" id="GO:0004844">
    <property type="term" value="F:uracil DNA N-glycosylase activity"/>
    <property type="evidence" value="ECO:0007669"/>
    <property type="project" value="UniProtKB-UniRule"/>
</dbReference>
<dbReference type="PANTHER" id="PTHR11264:SF0">
    <property type="entry name" value="URACIL-DNA GLYCOSYLASE"/>
    <property type="match status" value="1"/>
</dbReference>
<dbReference type="Proteomes" id="UP000575469">
    <property type="component" value="Unassembled WGS sequence"/>
</dbReference>
<dbReference type="GO" id="GO:0097510">
    <property type="term" value="P:base-excision repair, AP site formation via deaminated base removal"/>
    <property type="evidence" value="ECO:0007669"/>
    <property type="project" value="TreeGrafter"/>
</dbReference>
<comment type="caution">
    <text evidence="13">The sequence shown here is derived from an EMBL/GenBank/DDBJ whole genome shotgun (WGS) entry which is preliminary data.</text>
</comment>
<dbReference type="CDD" id="cd10027">
    <property type="entry name" value="UDG-F1-like"/>
    <property type="match status" value="1"/>
</dbReference>
<protein>
    <recommendedName>
        <fullName evidence="5 9">Uracil-DNA glycosylase</fullName>
        <shortName evidence="9">UDG</shortName>
        <ecNumber evidence="4 9">3.2.2.27</ecNumber>
    </recommendedName>
</protein>
<evidence type="ECO:0000256" key="3">
    <source>
        <dbReference type="ARBA" id="ARBA00008184"/>
    </source>
</evidence>
<feature type="domain" description="Uracil-DNA glycosylase-like" evidence="12">
    <location>
        <begin position="79"/>
        <end position="247"/>
    </location>
</feature>
<dbReference type="InterPro" id="IPR036895">
    <property type="entry name" value="Uracil-DNA_glycosylase-like_sf"/>
</dbReference>
<dbReference type="AlphaFoldDB" id="A0A848NZD5"/>
<dbReference type="Pfam" id="PF03167">
    <property type="entry name" value="UDG"/>
    <property type="match status" value="1"/>
</dbReference>
<comment type="similarity">
    <text evidence="3 9 11">Belongs to the uracil-DNA glycosylase (UDG) superfamily. UNG family.</text>
</comment>
<sequence>MKRRADPAQSALFDEPAAEAPSGDFIPLAEQFDALPADWKTLLTPCIAQTNWPELCAFVDGERAAGKPIFPTDVFRALHLTSVDDVRVVILGQDPYHGTGTVDGREIPQAHGLAFSVPAGVRVPPSLRNIYKEIEAEFGQKLPGTSGNLEGWSQQGVLLLNTVLTVEQGQAASHAKRGWERITDCLLEHLARVGHKRVFMLWGSHAQAKRALLPEGHLVLEAPHPSPLSAHRGFLGCGHFKTANDWLTAQRQPAIDWLRPQATKDSLAGL</sequence>
<evidence type="ECO:0000256" key="4">
    <source>
        <dbReference type="ARBA" id="ARBA00012030"/>
    </source>
</evidence>
<proteinExistence type="inferred from homology"/>
<gene>
    <name evidence="9" type="primary">ung</name>
    <name evidence="13" type="ORF">HGR00_12035</name>
</gene>
<dbReference type="PROSITE" id="PS00130">
    <property type="entry name" value="U_DNA_GLYCOSYLASE"/>
    <property type="match status" value="1"/>
</dbReference>
<evidence type="ECO:0000313" key="13">
    <source>
        <dbReference type="EMBL" id="NMV38637.1"/>
    </source>
</evidence>
<dbReference type="PANTHER" id="PTHR11264">
    <property type="entry name" value="URACIL-DNA GLYCOSYLASE"/>
    <property type="match status" value="1"/>
</dbReference>